<gene>
    <name evidence="2" type="ORF">ACFQFQ_00365</name>
    <name evidence="3" type="ORF">ACFQFQ_20945</name>
</gene>
<feature type="transmembrane region" description="Helical" evidence="1">
    <location>
        <begin position="81"/>
        <end position="98"/>
    </location>
</feature>
<accession>A0ABW2B7L9</accession>
<organism evidence="3 4">
    <name type="scientific">Sulfitobacter porphyrae</name>
    <dbReference type="NCBI Taxonomy" id="1246864"/>
    <lineage>
        <taxon>Bacteria</taxon>
        <taxon>Pseudomonadati</taxon>
        <taxon>Pseudomonadota</taxon>
        <taxon>Alphaproteobacteria</taxon>
        <taxon>Rhodobacterales</taxon>
        <taxon>Roseobacteraceae</taxon>
        <taxon>Sulfitobacter</taxon>
    </lineage>
</organism>
<keyword evidence="1" id="KW-1133">Transmembrane helix</keyword>
<dbReference type="EMBL" id="JBHSWG010000002">
    <property type="protein sequence ID" value="MFC6761353.1"/>
    <property type="molecule type" value="Genomic_DNA"/>
</dbReference>
<keyword evidence="4" id="KW-1185">Reference proteome</keyword>
<comment type="caution">
    <text evidence="3">The sequence shown here is derived from an EMBL/GenBank/DDBJ whole genome shotgun (WGS) entry which is preliminary data.</text>
</comment>
<reference evidence="3" key="1">
    <citation type="journal article" date="2014" name="Int. J. Syst. Evol. Microbiol.">
        <title>Complete genome of a new Firmicutes species belonging to the dominant human colonic microbiota ('Ruminococcus bicirculans') reveals two chromosomes and a selective capacity to utilize plant glucans.</title>
        <authorList>
            <consortium name="NISC Comparative Sequencing Program"/>
            <person name="Wegmann U."/>
            <person name="Louis P."/>
            <person name="Goesmann A."/>
            <person name="Henrissat B."/>
            <person name="Duncan S.H."/>
            <person name="Flint H.J."/>
        </authorList>
    </citation>
    <scope>NUCLEOTIDE SEQUENCE</scope>
    <source>
        <strain evidence="3">NBRC 109054</strain>
    </source>
</reference>
<evidence type="ECO:0000313" key="2">
    <source>
        <dbReference type="EMBL" id="MFC6758306.1"/>
    </source>
</evidence>
<feature type="transmembrane region" description="Helical" evidence="1">
    <location>
        <begin position="49"/>
        <end position="69"/>
    </location>
</feature>
<evidence type="ECO:0000256" key="1">
    <source>
        <dbReference type="SAM" id="Phobius"/>
    </source>
</evidence>
<reference evidence="4" key="2">
    <citation type="journal article" date="2019" name="Int. J. Syst. Evol. Microbiol.">
        <title>The Global Catalogue of Microorganisms (GCM) 10K type strain sequencing project: providing services to taxonomists for standard genome sequencing and annotation.</title>
        <authorList>
            <consortium name="The Broad Institute Genomics Platform"/>
            <consortium name="The Broad Institute Genome Sequencing Center for Infectious Disease"/>
            <person name="Wu L."/>
            <person name="Ma J."/>
        </authorList>
    </citation>
    <scope>NUCLEOTIDE SEQUENCE [LARGE SCALE GENOMIC DNA]</scope>
    <source>
        <strain evidence="4">CCUG 66188</strain>
    </source>
</reference>
<evidence type="ECO:0000313" key="3">
    <source>
        <dbReference type="EMBL" id="MFC6761353.1"/>
    </source>
</evidence>
<dbReference type="Pfam" id="PF08570">
    <property type="entry name" value="DUF1761"/>
    <property type="match status" value="1"/>
</dbReference>
<keyword evidence="1" id="KW-0472">Membrane</keyword>
<dbReference type="Proteomes" id="UP001596353">
    <property type="component" value="Unassembled WGS sequence"/>
</dbReference>
<feature type="transmembrane region" description="Helical" evidence="1">
    <location>
        <begin position="110"/>
        <end position="130"/>
    </location>
</feature>
<name>A0ABW2B7L9_9RHOB</name>
<keyword evidence="1" id="KW-0812">Transmembrane</keyword>
<dbReference type="InterPro" id="IPR013879">
    <property type="entry name" value="DUF1761"/>
</dbReference>
<dbReference type="EMBL" id="JBHSWG010000001">
    <property type="protein sequence ID" value="MFC6758306.1"/>
    <property type="molecule type" value="Genomic_DNA"/>
</dbReference>
<proteinExistence type="predicted"/>
<sequence>MGYLAVIIAAAAGFGFGAVWYMLLAKPWMAAVGIKVGPNGKPEGDGSSLPFILSGVAMLLVAGMMRHVFALSGIDTAMEGLVSGLGIGLFFISPWIMINNAYPGRPFRLTLIDSGYATFGCAIIGLVLTLF</sequence>
<protein>
    <submittedName>
        <fullName evidence="3">DUF1761 domain-containing protein</fullName>
    </submittedName>
</protein>
<evidence type="ECO:0000313" key="4">
    <source>
        <dbReference type="Proteomes" id="UP001596353"/>
    </source>
</evidence>
<reference evidence="3" key="3">
    <citation type="submission" date="2024-09" db="EMBL/GenBank/DDBJ databases">
        <authorList>
            <person name="Sun Q."/>
            <person name="Mori K."/>
        </authorList>
    </citation>
    <scope>NUCLEOTIDE SEQUENCE</scope>
    <source>
        <strain evidence="3">NBRC 109054</strain>
    </source>
</reference>